<feature type="binding site" evidence="18">
    <location>
        <position position="53"/>
    </location>
    <ligand>
        <name>Zn(2+)</name>
        <dbReference type="ChEBI" id="CHEBI:29105"/>
        <note>catalytic</note>
    </ligand>
</feature>
<dbReference type="EMBL" id="CP121694">
    <property type="protein sequence ID" value="WRO22948.1"/>
    <property type="molecule type" value="Genomic_DNA"/>
</dbReference>
<dbReference type="InterPro" id="IPR050765">
    <property type="entry name" value="Riboflavin_Biosynth_HTPR"/>
</dbReference>
<dbReference type="InterPro" id="IPR002125">
    <property type="entry name" value="CMP_dCMP_dom"/>
</dbReference>
<dbReference type="KEGG" id="dbc:MFMK1_002794"/>
<dbReference type="Gene3D" id="3.40.140.10">
    <property type="entry name" value="Cytidine Deaminase, domain 2"/>
    <property type="match status" value="1"/>
</dbReference>
<evidence type="ECO:0000256" key="6">
    <source>
        <dbReference type="ARBA" id="ARBA00022619"/>
    </source>
</evidence>
<dbReference type="InterPro" id="IPR002734">
    <property type="entry name" value="RibDG_C"/>
</dbReference>
<evidence type="ECO:0000256" key="16">
    <source>
        <dbReference type="PIRSR" id="PIRSR006769-1"/>
    </source>
</evidence>
<dbReference type="PANTHER" id="PTHR38011:SF7">
    <property type="entry name" value="2,5-DIAMINO-6-RIBOSYLAMINO-4(3H)-PYRIMIDINONE 5'-PHOSPHATE REDUCTASE"/>
    <property type="match status" value="1"/>
</dbReference>
<dbReference type="RefSeq" id="WP_366922342.1">
    <property type="nucleotide sequence ID" value="NZ_CP121694.1"/>
</dbReference>
<evidence type="ECO:0000256" key="5">
    <source>
        <dbReference type="ARBA" id="ARBA00007417"/>
    </source>
</evidence>
<dbReference type="EC" id="1.1.1.193" evidence="15"/>
<dbReference type="SUPFAM" id="SSF53597">
    <property type="entry name" value="Dihydrofolate reductase-like"/>
    <property type="match status" value="1"/>
</dbReference>
<comment type="similarity">
    <text evidence="4 15">In the N-terminal section; belongs to the cytidine and deoxycytidylate deaminase family.</text>
</comment>
<keyword evidence="21" id="KW-1185">Reference proteome</keyword>
<gene>
    <name evidence="20" type="primary">ribD</name>
    <name evidence="20" type="ORF">MFMK1_002794</name>
</gene>
<feature type="binding site" evidence="17">
    <location>
        <position position="226"/>
    </location>
    <ligand>
        <name>NADP(+)</name>
        <dbReference type="ChEBI" id="CHEBI:58349"/>
    </ligand>
</feature>
<evidence type="ECO:0000256" key="4">
    <source>
        <dbReference type="ARBA" id="ARBA00005259"/>
    </source>
</evidence>
<dbReference type="SUPFAM" id="SSF53927">
    <property type="entry name" value="Cytidine deaminase-like"/>
    <property type="match status" value="1"/>
</dbReference>
<dbReference type="PROSITE" id="PS51747">
    <property type="entry name" value="CYT_DCMP_DEAMINASES_2"/>
    <property type="match status" value="1"/>
</dbReference>
<evidence type="ECO:0000256" key="18">
    <source>
        <dbReference type="PIRSR" id="PIRSR006769-3"/>
    </source>
</evidence>
<keyword evidence="6 15" id="KW-0686">Riboflavin biosynthesis</keyword>
<evidence type="ECO:0000256" key="9">
    <source>
        <dbReference type="ARBA" id="ARBA00022833"/>
    </source>
</evidence>
<keyword evidence="8 15" id="KW-0378">Hydrolase</keyword>
<evidence type="ECO:0000256" key="15">
    <source>
        <dbReference type="PIRNR" id="PIRNR006769"/>
    </source>
</evidence>
<keyword evidence="11 15" id="KW-0560">Oxidoreductase</keyword>
<feature type="binding site" evidence="18">
    <location>
        <position position="87"/>
    </location>
    <ligand>
        <name>Zn(2+)</name>
        <dbReference type="ChEBI" id="CHEBI:29105"/>
        <note>catalytic</note>
    </ligand>
</feature>
<dbReference type="CDD" id="cd01284">
    <property type="entry name" value="Riboflavin_deaminase-reductase"/>
    <property type="match status" value="1"/>
</dbReference>
<feature type="binding site" evidence="17">
    <location>
        <position position="199"/>
    </location>
    <ligand>
        <name>NADP(+)</name>
        <dbReference type="ChEBI" id="CHEBI:58349"/>
    </ligand>
</feature>
<evidence type="ECO:0000256" key="3">
    <source>
        <dbReference type="ARBA" id="ARBA00004910"/>
    </source>
</evidence>
<evidence type="ECO:0000256" key="13">
    <source>
        <dbReference type="ARBA" id="ARBA00049861"/>
    </source>
</evidence>
<feature type="binding site" evidence="17">
    <location>
        <position position="296"/>
    </location>
    <ligand>
        <name>substrate</name>
    </ligand>
</feature>
<dbReference type="GO" id="GO:0008270">
    <property type="term" value="F:zinc ion binding"/>
    <property type="evidence" value="ECO:0007669"/>
    <property type="project" value="InterPro"/>
</dbReference>
<evidence type="ECO:0000256" key="17">
    <source>
        <dbReference type="PIRSR" id="PIRSR006769-2"/>
    </source>
</evidence>
<dbReference type="Proteomes" id="UP001329915">
    <property type="component" value="Chromosome"/>
</dbReference>
<proteinExistence type="inferred from homology"/>
<evidence type="ECO:0000256" key="7">
    <source>
        <dbReference type="ARBA" id="ARBA00022723"/>
    </source>
</evidence>
<dbReference type="InterPro" id="IPR011549">
    <property type="entry name" value="RibD_C"/>
</dbReference>
<dbReference type="AlphaFoldDB" id="A0AAU0UUK4"/>
<dbReference type="GO" id="GO:0008703">
    <property type="term" value="F:5-amino-6-(5-phosphoribosylamino)uracil reductase activity"/>
    <property type="evidence" value="ECO:0007669"/>
    <property type="project" value="UniProtKB-EC"/>
</dbReference>
<feature type="binding site" evidence="17">
    <location>
        <position position="207"/>
    </location>
    <ligand>
        <name>substrate</name>
    </ligand>
</feature>
<feature type="binding site" evidence="17">
    <location>
        <position position="187"/>
    </location>
    <ligand>
        <name>substrate</name>
    </ligand>
</feature>
<dbReference type="InterPro" id="IPR004794">
    <property type="entry name" value="Eubact_RibD"/>
</dbReference>
<evidence type="ECO:0000256" key="11">
    <source>
        <dbReference type="ARBA" id="ARBA00023002"/>
    </source>
</evidence>
<keyword evidence="9 15" id="KW-0862">Zinc</keyword>
<dbReference type="PROSITE" id="PS00903">
    <property type="entry name" value="CYT_DCMP_DEAMINASES_1"/>
    <property type="match status" value="1"/>
</dbReference>
<dbReference type="NCBIfam" id="TIGR00227">
    <property type="entry name" value="ribD_Cterm"/>
    <property type="match status" value="1"/>
</dbReference>
<evidence type="ECO:0000256" key="12">
    <source>
        <dbReference type="ARBA" id="ARBA00023268"/>
    </source>
</evidence>
<comment type="catalytic activity">
    <reaction evidence="14 15">
        <text>2,5-diamino-6-hydroxy-4-(5-phosphoribosylamino)-pyrimidine + H2O + H(+) = 5-amino-6-(5-phospho-D-ribosylamino)uracil + NH4(+)</text>
        <dbReference type="Rhea" id="RHEA:21868"/>
        <dbReference type="ChEBI" id="CHEBI:15377"/>
        <dbReference type="ChEBI" id="CHEBI:15378"/>
        <dbReference type="ChEBI" id="CHEBI:28938"/>
        <dbReference type="ChEBI" id="CHEBI:58453"/>
        <dbReference type="ChEBI" id="CHEBI:58614"/>
        <dbReference type="EC" id="3.5.4.26"/>
    </reaction>
</comment>
<protein>
    <recommendedName>
        <fullName evidence="15">Riboflavin biosynthesis protein RibD</fullName>
    </recommendedName>
    <domain>
        <recommendedName>
            <fullName evidence="15">Diaminohydroxyphosphoribosylaminopyrimidine deaminase</fullName>
            <shortName evidence="15">DRAP deaminase</shortName>
            <ecNumber evidence="15">3.5.4.26</ecNumber>
        </recommendedName>
        <alternativeName>
            <fullName evidence="15">Riboflavin-specific deaminase</fullName>
        </alternativeName>
    </domain>
    <domain>
        <recommendedName>
            <fullName evidence="15">5-amino-6-(5-phosphoribosylamino)uracil reductase</fullName>
            <ecNumber evidence="15">1.1.1.193</ecNumber>
        </recommendedName>
        <alternativeName>
            <fullName evidence="15">HTP reductase</fullName>
        </alternativeName>
    </domain>
</protein>
<evidence type="ECO:0000256" key="1">
    <source>
        <dbReference type="ARBA" id="ARBA00002151"/>
    </source>
</evidence>
<evidence type="ECO:0000259" key="19">
    <source>
        <dbReference type="PROSITE" id="PS51747"/>
    </source>
</evidence>
<comment type="similarity">
    <text evidence="5 15">In the C-terminal section; belongs to the HTP reductase family.</text>
</comment>
<dbReference type="InterPro" id="IPR016193">
    <property type="entry name" value="Cytidine_deaminase-like"/>
</dbReference>
<dbReference type="PANTHER" id="PTHR38011">
    <property type="entry name" value="DIHYDROFOLATE REDUCTASE FAMILY PROTEIN (AFU_ORTHOLOGUE AFUA_8G06820)"/>
    <property type="match status" value="1"/>
</dbReference>
<evidence type="ECO:0000313" key="20">
    <source>
        <dbReference type="EMBL" id="WRO22948.1"/>
    </source>
</evidence>
<keyword evidence="7 15" id="KW-0479">Metal-binding</keyword>
<feature type="binding site" evidence="17">
    <location>
        <position position="203"/>
    </location>
    <ligand>
        <name>substrate</name>
    </ligand>
</feature>
<feature type="binding site" evidence="18">
    <location>
        <position position="78"/>
    </location>
    <ligand>
        <name>Zn(2+)</name>
        <dbReference type="ChEBI" id="CHEBI:29105"/>
        <note>catalytic</note>
    </ligand>
</feature>
<dbReference type="Gene3D" id="3.40.430.10">
    <property type="entry name" value="Dihydrofolate Reductase, subunit A"/>
    <property type="match status" value="1"/>
</dbReference>
<dbReference type="EC" id="3.5.4.26" evidence="15"/>
<keyword evidence="10 15" id="KW-0521">NADP</keyword>
<dbReference type="InterPro" id="IPR016192">
    <property type="entry name" value="APOBEC/CMP_deaminase_Zn-bd"/>
</dbReference>
<evidence type="ECO:0000256" key="8">
    <source>
        <dbReference type="ARBA" id="ARBA00022801"/>
    </source>
</evidence>
<dbReference type="Pfam" id="PF01872">
    <property type="entry name" value="RibD_C"/>
    <property type="match status" value="1"/>
</dbReference>
<evidence type="ECO:0000256" key="10">
    <source>
        <dbReference type="ARBA" id="ARBA00022857"/>
    </source>
</evidence>
<comment type="cofactor">
    <cofactor evidence="15 18">
        <name>Zn(2+)</name>
        <dbReference type="ChEBI" id="CHEBI:29105"/>
    </cofactor>
    <text evidence="15 18">Binds 1 zinc ion.</text>
</comment>
<feature type="active site" description="Proton donor" evidence="16">
    <location>
        <position position="55"/>
    </location>
</feature>
<dbReference type="NCBIfam" id="TIGR00326">
    <property type="entry name" value="eubact_ribD"/>
    <property type="match status" value="1"/>
</dbReference>
<feature type="binding site" evidence="17">
    <location>
        <position position="173"/>
    </location>
    <ligand>
        <name>NADP(+)</name>
        <dbReference type="ChEBI" id="CHEBI:58349"/>
    </ligand>
</feature>
<organism evidence="20 21">
    <name type="scientific">Metallumcola ferriviriculae</name>
    <dbReference type="NCBI Taxonomy" id="3039180"/>
    <lineage>
        <taxon>Bacteria</taxon>
        <taxon>Bacillati</taxon>
        <taxon>Bacillota</taxon>
        <taxon>Clostridia</taxon>
        <taxon>Neomoorellales</taxon>
        <taxon>Desulfitibacteraceae</taxon>
        <taxon>Metallumcola</taxon>
    </lineage>
</organism>
<dbReference type="GO" id="GO:0009231">
    <property type="term" value="P:riboflavin biosynthetic process"/>
    <property type="evidence" value="ECO:0007669"/>
    <property type="project" value="UniProtKB-KW"/>
</dbReference>
<dbReference type="PIRSF" id="PIRSF006769">
    <property type="entry name" value="RibD"/>
    <property type="match status" value="1"/>
</dbReference>
<dbReference type="GO" id="GO:0008835">
    <property type="term" value="F:diaminohydroxyphosphoribosylaminopyrimidine deaminase activity"/>
    <property type="evidence" value="ECO:0007669"/>
    <property type="project" value="UniProtKB-EC"/>
</dbReference>
<dbReference type="GO" id="GO:0050661">
    <property type="term" value="F:NADP binding"/>
    <property type="evidence" value="ECO:0007669"/>
    <property type="project" value="InterPro"/>
</dbReference>
<feature type="binding site" evidence="17">
    <location>
        <position position="210"/>
    </location>
    <ligand>
        <name>substrate</name>
    </ligand>
</feature>
<comment type="catalytic activity">
    <reaction evidence="13 15">
        <text>5-amino-6-(5-phospho-D-ribitylamino)uracil + NADP(+) = 5-amino-6-(5-phospho-D-ribosylamino)uracil + NADPH + H(+)</text>
        <dbReference type="Rhea" id="RHEA:17845"/>
        <dbReference type="ChEBI" id="CHEBI:15378"/>
        <dbReference type="ChEBI" id="CHEBI:57783"/>
        <dbReference type="ChEBI" id="CHEBI:58349"/>
        <dbReference type="ChEBI" id="CHEBI:58421"/>
        <dbReference type="ChEBI" id="CHEBI:58453"/>
        <dbReference type="EC" id="1.1.1.193"/>
    </reaction>
</comment>
<dbReference type="InterPro" id="IPR024072">
    <property type="entry name" value="DHFR-like_dom_sf"/>
</dbReference>
<dbReference type="FunFam" id="3.40.140.10:FF:000025">
    <property type="entry name" value="Riboflavin biosynthesis protein RibD"/>
    <property type="match status" value="1"/>
</dbReference>
<feature type="domain" description="CMP/dCMP-type deaminase" evidence="19">
    <location>
        <begin position="4"/>
        <end position="126"/>
    </location>
</feature>
<evidence type="ECO:0000256" key="14">
    <source>
        <dbReference type="ARBA" id="ARBA00049886"/>
    </source>
</evidence>
<reference evidence="20 21" key="1">
    <citation type="submission" date="2023-04" db="EMBL/GenBank/DDBJ databases">
        <authorList>
            <person name="Hsu D."/>
        </authorList>
    </citation>
    <scope>NUCLEOTIDE SEQUENCE [LARGE SCALE GENOMIC DNA]</scope>
    <source>
        <strain evidence="20 21">MK1</strain>
    </source>
</reference>
<accession>A0AAU0UUK4</accession>
<keyword evidence="12" id="KW-0511">Multifunctional enzyme</keyword>
<feature type="binding site" evidence="17">
    <location>
        <position position="171"/>
    </location>
    <ligand>
        <name>substrate</name>
    </ligand>
</feature>
<comment type="function">
    <text evidence="1 15">Converts 2,5-diamino-6-(ribosylamino)-4(3h)-pyrimidinone 5'-phosphate into 5-amino-6-(ribosylamino)-2,4(1h,3h)-pyrimidinedione 5'-phosphate.</text>
</comment>
<feature type="binding site" evidence="17">
    <location>
        <position position="157"/>
    </location>
    <ligand>
        <name>NADP(+)</name>
        <dbReference type="ChEBI" id="CHEBI:58349"/>
    </ligand>
</feature>
<dbReference type="Pfam" id="PF00383">
    <property type="entry name" value="dCMP_cyt_deam_1"/>
    <property type="match status" value="1"/>
</dbReference>
<comment type="pathway">
    <text evidence="3 15">Cofactor biosynthesis; riboflavin biosynthesis; 5-amino-6-(D-ribitylamino)uracil from GTP: step 3/4.</text>
</comment>
<feature type="binding site" evidence="17">
    <location>
        <begin position="298"/>
        <end position="304"/>
    </location>
    <ligand>
        <name>NADP(+)</name>
        <dbReference type="ChEBI" id="CHEBI:58349"/>
    </ligand>
</feature>
<name>A0AAU0UUK4_9FIRM</name>
<evidence type="ECO:0000313" key="21">
    <source>
        <dbReference type="Proteomes" id="UP001329915"/>
    </source>
</evidence>
<evidence type="ECO:0000256" key="2">
    <source>
        <dbReference type="ARBA" id="ARBA00004882"/>
    </source>
</evidence>
<comment type="pathway">
    <text evidence="2 15">Cofactor biosynthesis; riboflavin biosynthesis; 5-amino-6-(D-ribitylamino)uracil from GTP: step 2/4.</text>
</comment>
<sequence length="371" mass="40161">MVNSEDLRHMRRALDLAKKAEGCTSPNPLVGAVIVKDGTVVGEGYHQKAGTPHAEVHALAMAGERTVGSTVYVTLEPCSHHGRTPPCAQALTEARPRRVVVAMEDPNPLVSGRGIAMLRQAGVEVEVGVMAEKARLINLPFIKYITTGKPLVAAKMAVSLDGKIATRTGSSQWITGEKARQRGRYLRHRYDAILVGINTVLADNPRLTVRLPGRETINPLRVILDSRLRIPLDSHLLDVNDAPTLVVTTDASDAAKRKYLADQGVNLLVQDGNTSINLNELLTELGQRQITGLLVEGGAAVHGSFFDQDLVDLLYLFMGYKIIGGKDAPGPIAGLGVAAVEQAKAFDLLKMDRYPQDLGLLLERRHSCLQD</sequence>